<feature type="domain" description="Leucine-rich repeat-containing N-terminal plant-type" evidence="22">
    <location>
        <begin position="54"/>
        <end position="74"/>
    </location>
</feature>
<dbReference type="FunFam" id="3.80.10.10:FF:000041">
    <property type="entry name" value="LRR receptor-like serine/threonine-protein kinase ERECTA"/>
    <property type="match status" value="1"/>
</dbReference>
<evidence type="ECO:0000256" key="12">
    <source>
        <dbReference type="ARBA" id="ARBA00022741"/>
    </source>
</evidence>
<dbReference type="STRING" id="4536.A0A0E0FGN0"/>
<keyword evidence="17" id="KW-0675">Receptor</keyword>
<evidence type="ECO:0000313" key="24">
    <source>
        <dbReference type="EnsemblPlants" id="ONIVA01G04510.1"/>
    </source>
</evidence>
<keyword evidence="12" id="KW-0547">Nucleotide-binding</keyword>
<dbReference type="InterPro" id="IPR003591">
    <property type="entry name" value="Leu-rich_rpt_typical-subtyp"/>
</dbReference>
<comment type="similarity">
    <text evidence="2">Belongs to the RLP family.</text>
</comment>
<reference evidence="24" key="1">
    <citation type="submission" date="2015-04" db="UniProtKB">
        <authorList>
            <consortium name="EnsemblPlants"/>
        </authorList>
    </citation>
    <scope>IDENTIFICATION</scope>
    <source>
        <strain evidence="24">SL10</strain>
    </source>
</reference>
<reference evidence="24" key="2">
    <citation type="submission" date="2018-04" db="EMBL/GenBank/DDBJ databases">
        <title>OnivRS2 (Oryza nivara Reference Sequence Version 2).</title>
        <authorList>
            <person name="Zhang J."/>
            <person name="Kudrna D."/>
            <person name="Lee S."/>
            <person name="Talag J."/>
            <person name="Rajasekar S."/>
            <person name="Welchert J."/>
            <person name="Hsing Y.-I."/>
            <person name="Wing R.A."/>
        </authorList>
    </citation>
    <scope>NUCLEOTIDE SEQUENCE [LARGE SCALE GENOMIC DNA]</scope>
</reference>
<dbReference type="EC" id="2.7.11.1" evidence="3"/>
<evidence type="ECO:0000256" key="17">
    <source>
        <dbReference type="ARBA" id="ARBA00023170"/>
    </source>
</evidence>
<feature type="transmembrane region" description="Helical" evidence="21">
    <location>
        <begin position="1011"/>
        <end position="1037"/>
    </location>
</feature>
<evidence type="ECO:0000256" key="6">
    <source>
        <dbReference type="ARBA" id="ARBA00022614"/>
    </source>
</evidence>
<dbReference type="HOGENOM" id="CLU_000288_18_3_1"/>
<evidence type="ECO:0000256" key="16">
    <source>
        <dbReference type="ARBA" id="ARBA00023136"/>
    </source>
</evidence>
<keyword evidence="9 21" id="KW-0812">Transmembrane</keyword>
<evidence type="ECO:0000256" key="15">
    <source>
        <dbReference type="ARBA" id="ARBA00022989"/>
    </source>
</evidence>
<keyword evidence="6" id="KW-0433">Leucine-rich repeat</keyword>
<dbReference type="SUPFAM" id="SSF52047">
    <property type="entry name" value="RNI-like"/>
    <property type="match status" value="1"/>
</dbReference>
<name>A0A0E0FGN0_ORYNI</name>
<dbReference type="Pfam" id="PF13855">
    <property type="entry name" value="LRR_8"/>
    <property type="match status" value="4"/>
</dbReference>
<evidence type="ECO:0000313" key="25">
    <source>
        <dbReference type="Proteomes" id="UP000006591"/>
    </source>
</evidence>
<dbReference type="SMART" id="SM00369">
    <property type="entry name" value="LRR_TYP"/>
    <property type="match status" value="25"/>
</dbReference>
<evidence type="ECO:0000256" key="21">
    <source>
        <dbReference type="SAM" id="Phobius"/>
    </source>
</evidence>
<dbReference type="GO" id="GO:0009742">
    <property type="term" value="P:brassinosteroid mediated signaling pathway"/>
    <property type="evidence" value="ECO:0007669"/>
    <property type="project" value="UniProtKB-KW"/>
</dbReference>
<dbReference type="PANTHER" id="PTHR48061">
    <property type="entry name" value="LEUCINE-RICH REPEAT RECEPTOR PROTEIN KINASE EMS1-LIKE-RELATED"/>
    <property type="match status" value="1"/>
</dbReference>
<sequence>MPPQPQTPSSHPPHCHRRHTHTAILHPCCCQQQQHHHQMPDISVIRPPPAEELSSSLSSWQPDTDCCRWEGVTCRMASGHVVVLNLSDGYLQSNGLHPALFNLTLLTNLALSGNDFMGAQLPDSGFERLSKLVSLDLSATNFAGQIPIGIGNLSSMLALDLSNNPNLYLSEPSFQTFIANLSNLRELYLDEMDLSSSGSTWSSDLAASAPQIQILSFMSCGLSGFIDPSFSRLRSLTMINLRLNVISGMVPEFFANLSFLTILELSGNAFEGQFPTKIFQLKRLQFIDLYWNDKLCVQLPEFLPGSRLEVLDLILTNRSNAIPASVVNLKYLKHLGLTTVEASMNSDILLIRELHWLEVLRLYGGSGQGKLVSFSWIGSLKHLTYLELGNYNFSGLMPSSIINLTNLTSLTLYNCSMSGPIPSWIGNLIQLNNLNFRSNNLNGTIPKSIFALPALQSLYLDSNQLSGHLEDIPIPSSSSVYDIDLSNNWLHGPIPKSFFCLPNLEYLNLESNHLTGIVELRPFWRLRSLYFLGFSNNKLSVIDGEDSPSQYLPKIQHLGLACCNLTKLPRILRHLYDILELDLSSNKIGGVIPGWIWEIWKDTLGSLDLSNNAFTSLENSPSLVTFTHLSHLNLSFNRLQGEIPIPAISLPYGVVVLDYSNNGFSSILRTFGSMTKLQFLYLSDNNFSGFVPSCLVEGRSLRVLNLRGNKFNGMLPKGIKEGCKLETIDLNSNQIEGRLPRTLSNCKSLELLDVSNNHILDLFPLWLGNLPKLRVLVLRSNQLYGTIKGLHNSDLTRDHFSSLQILDLANNTLSGQLPPKWFEKLKSMMANVDDGQVLEHQTNFSQGFIYRDIITITYKGFDMTFNRMLTTFKAIDFSNNSFVGVIPGTIGSLVSLHGLNMSHNNFTGAIPQQLGNLAQLESLDLSWNQLSGVIPHELIFLTSLAWLNLSNNNLTGRIPQSNQFLSFSNSSFEGNLGLCGRPLSKDCDSSGSITPNTEASSEDSSLWQDKVGVILLFVFAGLGFVVGFVLTIIFQLVCQMERLRRALGDVRRRHYRPLLGETEAAGLPPAKMSPRVAQREYEPLLLVLLLLLQTLIASSLPCLPDQAAALLQLKRSFSATTASATAFRSWPAGTDCCRWEGIRCDDGGGRVTSLDLGGRHLQSGGLDTAVFSLTSLRYLNLGGNDFNGSQLPATGFEMLTELTHLNISPPSFTGQIPAGIGSLTNLVSLDLSSRIYVVNQGDDSATVMSNLLPSWGFSRVNFENLIANLGNLRELYLGLVYMSNGGEGWCNALANSTPKIQVLSLPLCEISGPICQSLFSLRSLSVVDLQGNDLSGAIPEFFADLSSLSVLQLSRNKLDGFFPPRIFHNRKLTVIDIGYNYEIYGNLPNFPPNSSLIKLHVSGTKFSGYIPSSISNLTGLKELGLSANDFPTELPSFLGMLKSLSLFEVSGLGLVGSMPAWITNLTSLTELQFSHCDLSGSLPSSIGNLKNLRRLSLFKSNFSGNIPLQIFNLTQLHSLHLPLNNFVGIVEVTSFWRLPYLSHLDLSNNKLSVVDGLVNDSAVSSPKVTFLRLASCNILKFPNALRHQDKIDFLDLSNNQIHGAIPPWAWETWKNLFFLDLSNNKFTSLGHDTLLPLDTRYINLSYNMFEGPIPIPEESTASQLDYSNNRFSSMPFDLIPYLAGALSLKVSMNNVSGEVPSTFCTVKSLQILDLSHNILNGSIPSCLMENSSTLKIINLRGNQLRGELPHNIKEDCAFEALDFSYNRFEGQLPTSLVACKNLVVLDVGNNQIGGSFPCWMHLLPKLQVLILKSNRFYGQLGPTLAKDEDSCELQDLRILDLASNNFSGILPGGWFIKLKSMMSVSSNETLVMKDGDTYGAFYHKPYIFTTRVTYKGLDLTFTKILKTLVLIDVSNNRFHGSIPETIATLSMLSSLNMSHNAITGPIPNQLASLHQLESLDLSSNKLSGEIPKKLASLDFLSTLNLSDNMLEGIIPESPHFLTLPNSSFIRNAGLCGPPLSNECSNKSTSNVMPHLSEEKSADVMLFLFVGLGFGVGFAIAIVVRKPCIGKYT</sequence>
<dbReference type="GO" id="GO:0005524">
    <property type="term" value="F:ATP binding"/>
    <property type="evidence" value="ECO:0007669"/>
    <property type="project" value="UniProtKB-KW"/>
</dbReference>
<feature type="transmembrane region" description="Helical" evidence="21">
    <location>
        <begin position="1081"/>
        <end position="1100"/>
    </location>
</feature>
<protein>
    <recommendedName>
        <fullName evidence="3">non-specific serine/threonine protein kinase</fullName>
        <ecNumber evidence="3">2.7.11.1</ecNumber>
    </recommendedName>
</protein>
<evidence type="ECO:0000256" key="2">
    <source>
        <dbReference type="ARBA" id="ARBA00009592"/>
    </source>
</evidence>
<evidence type="ECO:0000256" key="11">
    <source>
        <dbReference type="ARBA" id="ARBA00022737"/>
    </source>
</evidence>
<evidence type="ECO:0000259" key="23">
    <source>
        <dbReference type="Pfam" id="PF23598"/>
    </source>
</evidence>
<keyword evidence="25" id="KW-1185">Reference proteome</keyword>
<dbReference type="GO" id="GO:0005886">
    <property type="term" value="C:plasma membrane"/>
    <property type="evidence" value="ECO:0007669"/>
    <property type="project" value="UniProtKB-SubCell"/>
</dbReference>
<feature type="domain" description="Disease resistance R13L4/SHOC-2-like LRR" evidence="23">
    <location>
        <begin position="1412"/>
        <end position="1584"/>
    </location>
</feature>
<evidence type="ECO:0000256" key="4">
    <source>
        <dbReference type="ARBA" id="ARBA00022475"/>
    </source>
</evidence>
<dbReference type="PANTHER" id="PTHR48061:SF2">
    <property type="entry name" value="RECEPTOR LIKE PROTEIN 30-LIKE"/>
    <property type="match status" value="1"/>
</dbReference>
<dbReference type="PROSITE" id="PS51450">
    <property type="entry name" value="LRR"/>
    <property type="match status" value="4"/>
</dbReference>
<keyword evidence="7" id="KW-1070">Brassinosteroid signaling pathway</keyword>
<dbReference type="InterPro" id="IPR001611">
    <property type="entry name" value="Leu-rich_rpt"/>
</dbReference>
<keyword evidence="5" id="KW-0723">Serine/threonine-protein kinase</keyword>
<feature type="transmembrane region" description="Helical" evidence="21">
    <location>
        <begin position="2043"/>
        <end position="2063"/>
    </location>
</feature>
<evidence type="ECO:0000256" key="7">
    <source>
        <dbReference type="ARBA" id="ARBA00022626"/>
    </source>
</evidence>
<keyword evidence="11" id="KW-0677">Repeat</keyword>
<keyword evidence="14" id="KW-0067">ATP-binding</keyword>
<dbReference type="GO" id="GO:0004674">
    <property type="term" value="F:protein serine/threonine kinase activity"/>
    <property type="evidence" value="ECO:0007669"/>
    <property type="project" value="UniProtKB-KW"/>
</dbReference>
<comment type="catalytic activity">
    <reaction evidence="19">
        <text>L-threonyl-[protein] + ATP = O-phospho-L-threonyl-[protein] + ADP + H(+)</text>
        <dbReference type="Rhea" id="RHEA:46608"/>
        <dbReference type="Rhea" id="RHEA-COMP:11060"/>
        <dbReference type="Rhea" id="RHEA-COMP:11605"/>
        <dbReference type="ChEBI" id="CHEBI:15378"/>
        <dbReference type="ChEBI" id="CHEBI:30013"/>
        <dbReference type="ChEBI" id="CHEBI:30616"/>
        <dbReference type="ChEBI" id="CHEBI:61977"/>
        <dbReference type="ChEBI" id="CHEBI:456216"/>
        <dbReference type="EC" id="2.7.11.1"/>
    </reaction>
</comment>
<dbReference type="Proteomes" id="UP000006591">
    <property type="component" value="Chromosome 1"/>
</dbReference>
<dbReference type="eggNOG" id="KOG0619">
    <property type="taxonomic scope" value="Eukaryota"/>
</dbReference>
<dbReference type="Gene3D" id="3.80.10.10">
    <property type="entry name" value="Ribonuclease Inhibitor"/>
    <property type="match status" value="10"/>
</dbReference>
<keyword evidence="15 21" id="KW-1133">Transmembrane helix</keyword>
<dbReference type="InterPro" id="IPR055414">
    <property type="entry name" value="LRR_R13L4/SHOC2-like"/>
</dbReference>
<keyword evidence="10" id="KW-0732">Signal</keyword>
<dbReference type="OMA" id="PYWLEEL"/>
<keyword evidence="8" id="KW-0808">Transferase</keyword>
<dbReference type="FunFam" id="3.80.10.10:FF:000095">
    <property type="entry name" value="LRR receptor-like serine/threonine-protein kinase GSO1"/>
    <property type="match status" value="2"/>
</dbReference>
<dbReference type="SUPFAM" id="SSF52058">
    <property type="entry name" value="L domain-like"/>
    <property type="match status" value="5"/>
</dbReference>
<dbReference type="SMART" id="SM00365">
    <property type="entry name" value="LRR_SD22"/>
    <property type="match status" value="6"/>
</dbReference>
<evidence type="ECO:0000256" key="3">
    <source>
        <dbReference type="ARBA" id="ARBA00012513"/>
    </source>
</evidence>
<accession>A0A0E0FGN0</accession>
<dbReference type="Pfam" id="PF00560">
    <property type="entry name" value="LRR_1"/>
    <property type="match status" value="10"/>
</dbReference>
<dbReference type="Gramene" id="ONIVA01G04510.1">
    <property type="protein sequence ID" value="ONIVA01G04510.1"/>
    <property type="gene ID" value="ONIVA01G04510"/>
</dbReference>
<evidence type="ECO:0000256" key="18">
    <source>
        <dbReference type="ARBA" id="ARBA00023180"/>
    </source>
</evidence>
<keyword evidence="18" id="KW-0325">Glycoprotein</keyword>
<evidence type="ECO:0000256" key="1">
    <source>
        <dbReference type="ARBA" id="ARBA00004251"/>
    </source>
</evidence>
<evidence type="ECO:0000256" key="19">
    <source>
        <dbReference type="ARBA" id="ARBA00047899"/>
    </source>
</evidence>
<dbReference type="PRINTS" id="PR00019">
    <property type="entry name" value="LEURICHRPT"/>
</dbReference>
<dbReference type="EnsemblPlants" id="ONIVA01G04510.1">
    <property type="protein sequence ID" value="ONIVA01G04510.1"/>
    <property type="gene ID" value="ONIVA01G04510"/>
</dbReference>
<evidence type="ECO:0000256" key="14">
    <source>
        <dbReference type="ARBA" id="ARBA00022840"/>
    </source>
</evidence>
<evidence type="ECO:0000256" key="20">
    <source>
        <dbReference type="ARBA" id="ARBA00048679"/>
    </source>
</evidence>
<dbReference type="InterPro" id="IPR013210">
    <property type="entry name" value="LRR_N_plant-typ"/>
</dbReference>
<evidence type="ECO:0000259" key="22">
    <source>
        <dbReference type="Pfam" id="PF08263"/>
    </source>
</evidence>
<evidence type="ECO:0000256" key="8">
    <source>
        <dbReference type="ARBA" id="ARBA00022679"/>
    </source>
</evidence>
<evidence type="ECO:0000256" key="10">
    <source>
        <dbReference type="ARBA" id="ARBA00022729"/>
    </source>
</evidence>
<evidence type="ECO:0000256" key="5">
    <source>
        <dbReference type="ARBA" id="ARBA00022527"/>
    </source>
</evidence>
<feature type="domain" description="Leucine-rich repeat-containing N-terminal plant-type" evidence="22">
    <location>
        <begin position="1104"/>
        <end position="1145"/>
    </location>
</feature>
<keyword evidence="13" id="KW-0418">Kinase</keyword>
<proteinExistence type="inferred from homology"/>
<keyword evidence="4" id="KW-1003">Cell membrane</keyword>
<organism evidence="24">
    <name type="scientific">Oryza nivara</name>
    <name type="common">Indian wild rice</name>
    <name type="synonym">Oryza sativa f. spontanea</name>
    <dbReference type="NCBI Taxonomy" id="4536"/>
    <lineage>
        <taxon>Eukaryota</taxon>
        <taxon>Viridiplantae</taxon>
        <taxon>Streptophyta</taxon>
        <taxon>Embryophyta</taxon>
        <taxon>Tracheophyta</taxon>
        <taxon>Spermatophyta</taxon>
        <taxon>Magnoliopsida</taxon>
        <taxon>Liliopsida</taxon>
        <taxon>Poales</taxon>
        <taxon>Poaceae</taxon>
        <taxon>BOP clade</taxon>
        <taxon>Oryzoideae</taxon>
        <taxon>Oryzeae</taxon>
        <taxon>Oryzinae</taxon>
        <taxon>Oryza</taxon>
    </lineage>
</organism>
<comment type="catalytic activity">
    <reaction evidence="20">
        <text>L-seryl-[protein] + ATP = O-phospho-L-seryl-[protein] + ADP + H(+)</text>
        <dbReference type="Rhea" id="RHEA:17989"/>
        <dbReference type="Rhea" id="RHEA-COMP:9863"/>
        <dbReference type="Rhea" id="RHEA-COMP:11604"/>
        <dbReference type="ChEBI" id="CHEBI:15378"/>
        <dbReference type="ChEBI" id="CHEBI:29999"/>
        <dbReference type="ChEBI" id="CHEBI:30616"/>
        <dbReference type="ChEBI" id="CHEBI:83421"/>
        <dbReference type="ChEBI" id="CHEBI:456216"/>
        <dbReference type="EC" id="2.7.11.1"/>
    </reaction>
</comment>
<dbReference type="FunFam" id="3.80.10.10:FF:000111">
    <property type="entry name" value="LRR receptor-like serine/threonine-protein kinase ERECTA"/>
    <property type="match status" value="1"/>
</dbReference>
<dbReference type="Pfam" id="PF08263">
    <property type="entry name" value="LRRNT_2"/>
    <property type="match status" value="2"/>
</dbReference>
<dbReference type="FunFam" id="3.80.10.10:FF:000213">
    <property type="entry name" value="Tyrosine-sulfated glycopeptide receptor 1"/>
    <property type="match status" value="1"/>
</dbReference>
<dbReference type="InterPro" id="IPR032675">
    <property type="entry name" value="LRR_dom_sf"/>
</dbReference>
<dbReference type="InterPro" id="IPR046956">
    <property type="entry name" value="RLP23-like"/>
</dbReference>
<keyword evidence="16 21" id="KW-0472">Membrane</keyword>
<evidence type="ECO:0000256" key="13">
    <source>
        <dbReference type="ARBA" id="ARBA00022777"/>
    </source>
</evidence>
<comment type="subcellular location">
    <subcellularLocation>
        <location evidence="1">Cell membrane</location>
        <topology evidence="1">Single-pass type I membrane protein</topology>
    </subcellularLocation>
</comment>
<dbReference type="Pfam" id="PF23598">
    <property type="entry name" value="LRR_14"/>
    <property type="match status" value="1"/>
</dbReference>
<evidence type="ECO:0000256" key="9">
    <source>
        <dbReference type="ARBA" id="ARBA00022692"/>
    </source>
</evidence>